<dbReference type="Gene3D" id="2.40.30.10">
    <property type="entry name" value="Translation factors"/>
    <property type="match status" value="1"/>
</dbReference>
<organism evidence="14 15">
    <name type="scientific">Kwoniella shandongensis</name>
    <dbReference type="NCBI Taxonomy" id="1734106"/>
    <lineage>
        <taxon>Eukaryota</taxon>
        <taxon>Fungi</taxon>
        <taxon>Dikarya</taxon>
        <taxon>Basidiomycota</taxon>
        <taxon>Agaricomycotina</taxon>
        <taxon>Tremellomycetes</taxon>
        <taxon>Tremellales</taxon>
        <taxon>Cryptococcaceae</taxon>
        <taxon>Kwoniella</taxon>
    </lineage>
</organism>
<evidence type="ECO:0000256" key="9">
    <source>
        <dbReference type="ARBA" id="ARBA00022884"/>
    </source>
</evidence>
<evidence type="ECO:0000256" key="6">
    <source>
        <dbReference type="ARBA" id="ARBA00022694"/>
    </source>
</evidence>
<dbReference type="Pfam" id="PF03054">
    <property type="entry name" value="tRNA_Me_trans"/>
    <property type="match status" value="2"/>
</dbReference>
<dbReference type="GO" id="GO:0016783">
    <property type="term" value="F:sulfurtransferase activity"/>
    <property type="evidence" value="ECO:0007669"/>
    <property type="project" value="InterPro"/>
</dbReference>
<dbReference type="CDD" id="cd01998">
    <property type="entry name" value="MnmA_TRMU-like"/>
    <property type="match status" value="1"/>
</dbReference>
<keyword evidence="5" id="KW-0808">Transferase</keyword>
<dbReference type="GeneID" id="43591594"/>
<evidence type="ECO:0000313" key="14">
    <source>
        <dbReference type="EMBL" id="WWD20918.1"/>
    </source>
</evidence>
<dbReference type="AlphaFoldDB" id="A0AAJ8MYZ4"/>
<evidence type="ECO:0000259" key="13">
    <source>
        <dbReference type="Pfam" id="PF20259"/>
    </source>
</evidence>
<sequence length="413" mass="45688">MEELGLREGDHVTVAMSGGVDSATTLRILSEFPIHIDVIFMRNWDPLLSESSTSSSSSSTPFSLSYAGPSSSGSGKSLNLSPCQWEQDYTDVLRVTKQLGIPSEKVRLVDLSKEYWSRVFEPAVGVWERGGTPNPDVDCNREIKFGALLDVLPRADRHFLATGHYGRVDHSGDFPRLCRAKDKAKDQTYYLSQMSEYQLSRTILPLGRLTKPSVRRLASHWALPNHAKEESMGVCFIGERGKFGDFISQYTSPPESPGHLVNLSGKRLAPHKGLWYYTIGQRAKVANQLQPLFVAKKGVGENGQDILVVPGQDHPLLSCDRLYTDSFHWIHGCYPTEILNRNDDKVNIQVRHRMTPVRGTVSPDPTNVGAVIIDFEEPLSGVSPGQVAGVWYGDWCLGSGVIRDTRCGGAEMA</sequence>
<gene>
    <name evidence="14" type="ORF">CI109_105396</name>
</gene>
<dbReference type="Proteomes" id="UP000322225">
    <property type="component" value="Chromosome 9"/>
</dbReference>
<evidence type="ECO:0000256" key="4">
    <source>
        <dbReference type="ARBA" id="ARBA00022555"/>
    </source>
</evidence>
<name>A0AAJ8MYZ4_9TREE</name>
<keyword evidence="8" id="KW-0067">ATP-binding</keyword>
<dbReference type="PANTHER" id="PTHR11933:SF5">
    <property type="entry name" value="MITOCHONDRIAL TRNA-SPECIFIC 2-THIOURIDYLASE 1"/>
    <property type="match status" value="1"/>
</dbReference>
<dbReference type="GO" id="GO:0000049">
    <property type="term" value="F:tRNA binding"/>
    <property type="evidence" value="ECO:0007669"/>
    <property type="project" value="UniProtKB-KW"/>
</dbReference>
<dbReference type="PANTHER" id="PTHR11933">
    <property type="entry name" value="TRNA 5-METHYLAMINOMETHYL-2-THIOURIDYLATE -METHYLTRANSFERASE"/>
    <property type="match status" value="1"/>
</dbReference>
<evidence type="ECO:0000256" key="5">
    <source>
        <dbReference type="ARBA" id="ARBA00022679"/>
    </source>
</evidence>
<comment type="similarity">
    <text evidence="2">Belongs to the MnmA/TRMU family.</text>
</comment>
<keyword evidence="4" id="KW-0820">tRNA-binding</keyword>
<dbReference type="NCBIfam" id="NF001138">
    <property type="entry name" value="PRK00143.1"/>
    <property type="match status" value="1"/>
</dbReference>
<dbReference type="InterPro" id="IPR014729">
    <property type="entry name" value="Rossmann-like_a/b/a_fold"/>
</dbReference>
<dbReference type="Pfam" id="PF20259">
    <property type="entry name" value="tRNA_Me_trans_M"/>
    <property type="match status" value="1"/>
</dbReference>
<evidence type="ECO:0000256" key="7">
    <source>
        <dbReference type="ARBA" id="ARBA00022741"/>
    </source>
</evidence>
<evidence type="ECO:0000313" key="15">
    <source>
        <dbReference type="Proteomes" id="UP000322225"/>
    </source>
</evidence>
<reference evidence="14" key="1">
    <citation type="submission" date="2017-08" db="EMBL/GenBank/DDBJ databases">
        <authorList>
            <person name="Cuomo C."/>
            <person name="Billmyre B."/>
            <person name="Heitman J."/>
        </authorList>
    </citation>
    <scope>NUCLEOTIDE SEQUENCE</scope>
    <source>
        <strain evidence="14">CBS 12478</strain>
    </source>
</reference>
<comment type="function">
    <text evidence="1">Catalyzes the 2-thiolation of uridine at the wobble position (U34) of mitochondrial tRNA(Lys), tRNA(Glu) and tRNA(Gln). Required for the formation of 5-taurinomethyl-2-thiouridine (tm5s2U) of mitochondrial tRNA(Lys), tRNA(Glu), and tRNA(Gln) at the wobble position. ATP is required to activate the C2 atom of the wobble base.</text>
</comment>
<feature type="domain" description="tRNA-specific 2-thiouridylase MnmA-like C-terminal" evidence="12">
    <location>
        <begin position="321"/>
        <end position="402"/>
    </location>
</feature>
<dbReference type="Pfam" id="PF20258">
    <property type="entry name" value="tRNA_Me_trans_C"/>
    <property type="match status" value="1"/>
</dbReference>
<evidence type="ECO:0000256" key="10">
    <source>
        <dbReference type="ARBA" id="ARBA00023157"/>
    </source>
</evidence>
<keyword evidence="7" id="KW-0547">Nucleotide-binding</keyword>
<proteinExistence type="inferred from homology"/>
<dbReference type="EMBL" id="CP144059">
    <property type="protein sequence ID" value="WWD20918.1"/>
    <property type="molecule type" value="Genomic_DNA"/>
</dbReference>
<dbReference type="SUPFAM" id="SSF52402">
    <property type="entry name" value="Adenine nucleotide alpha hydrolases-like"/>
    <property type="match status" value="1"/>
</dbReference>
<keyword evidence="15" id="KW-1185">Reference proteome</keyword>
<accession>A0AAJ8MYZ4</accession>
<dbReference type="GO" id="GO:0002143">
    <property type="term" value="P:tRNA wobble position uridine thiolation"/>
    <property type="evidence" value="ECO:0007669"/>
    <property type="project" value="TreeGrafter"/>
</dbReference>
<evidence type="ECO:0000256" key="8">
    <source>
        <dbReference type="ARBA" id="ARBA00022840"/>
    </source>
</evidence>
<keyword evidence="6" id="KW-0819">tRNA processing</keyword>
<dbReference type="InterPro" id="IPR046884">
    <property type="entry name" value="MnmA-like_central"/>
</dbReference>
<comment type="catalytic activity">
    <reaction evidence="11">
        <text>5-taurinomethyluridine(34) in tRNA + S-sulfanyl-L-cysteinyl-[protein] + AH2 + ATP = 5-taurinomethyl-2-thiouridine(34) in tRNA + L-cysteinyl-[protein] + A + AMP + diphosphate + H(+)</text>
        <dbReference type="Rhea" id="RHEA:47040"/>
        <dbReference type="Rhea" id="RHEA-COMP:10131"/>
        <dbReference type="Rhea" id="RHEA-COMP:11726"/>
        <dbReference type="Rhea" id="RHEA-COMP:11732"/>
        <dbReference type="Rhea" id="RHEA-COMP:11733"/>
        <dbReference type="ChEBI" id="CHEBI:13193"/>
        <dbReference type="ChEBI" id="CHEBI:15378"/>
        <dbReference type="ChEBI" id="CHEBI:17499"/>
        <dbReference type="ChEBI" id="CHEBI:29950"/>
        <dbReference type="ChEBI" id="CHEBI:30616"/>
        <dbReference type="ChEBI" id="CHEBI:33019"/>
        <dbReference type="ChEBI" id="CHEBI:61963"/>
        <dbReference type="ChEBI" id="CHEBI:87171"/>
        <dbReference type="ChEBI" id="CHEBI:87172"/>
        <dbReference type="ChEBI" id="CHEBI:456215"/>
        <dbReference type="EC" id="2.8.1.14"/>
    </reaction>
</comment>
<dbReference type="Gene3D" id="2.30.30.280">
    <property type="entry name" value="Adenine nucleotide alpha hydrolases-like domains"/>
    <property type="match status" value="1"/>
</dbReference>
<dbReference type="NCBIfam" id="TIGR00420">
    <property type="entry name" value="trmU"/>
    <property type="match status" value="1"/>
</dbReference>
<dbReference type="EC" id="2.8.1.14" evidence="3"/>
<evidence type="ECO:0000256" key="2">
    <source>
        <dbReference type="ARBA" id="ARBA00006191"/>
    </source>
</evidence>
<evidence type="ECO:0000259" key="12">
    <source>
        <dbReference type="Pfam" id="PF20258"/>
    </source>
</evidence>
<feature type="domain" description="tRNA-specific 2-thiouridylase MnmA-like central" evidence="13">
    <location>
        <begin position="245"/>
        <end position="302"/>
    </location>
</feature>
<keyword evidence="9" id="KW-0694">RNA-binding</keyword>
<dbReference type="InterPro" id="IPR046885">
    <property type="entry name" value="MnmA-like_C"/>
</dbReference>
<evidence type="ECO:0000256" key="1">
    <source>
        <dbReference type="ARBA" id="ARBA00003986"/>
    </source>
</evidence>
<dbReference type="InterPro" id="IPR004506">
    <property type="entry name" value="MnmA-like"/>
</dbReference>
<dbReference type="GO" id="GO:0005739">
    <property type="term" value="C:mitochondrion"/>
    <property type="evidence" value="ECO:0007669"/>
    <property type="project" value="TreeGrafter"/>
</dbReference>
<evidence type="ECO:0000256" key="3">
    <source>
        <dbReference type="ARBA" id="ARBA00011953"/>
    </source>
</evidence>
<dbReference type="Gene3D" id="3.40.50.620">
    <property type="entry name" value="HUPs"/>
    <property type="match status" value="1"/>
</dbReference>
<dbReference type="RefSeq" id="XP_031858252.2">
    <property type="nucleotide sequence ID" value="XM_032007426.2"/>
</dbReference>
<protein>
    <recommendedName>
        <fullName evidence="3">tRNA-5-taurinomethyluridine 2-sulfurtransferase</fullName>
        <ecNumber evidence="3">2.8.1.14</ecNumber>
    </recommendedName>
</protein>
<dbReference type="GO" id="GO:0005524">
    <property type="term" value="F:ATP binding"/>
    <property type="evidence" value="ECO:0007669"/>
    <property type="project" value="UniProtKB-KW"/>
</dbReference>
<dbReference type="KEGG" id="ksn:43591594"/>
<evidence type="ECO:0000256" key="11">
    <source>
        <dbReference type="ARBA" id="ARBA00049564"/>
    </source>
</evidence>
<keyword evidence="10" id="KW-1015">Disulfide bond</keyword>
<reference evidence="14" key="2">
    <citation type="submission" date="2024-01" db="EMBL/GenBank/DDBJ databases">
        <title>Comparative genomics of Cryptococcus and Kwoniella reveals pathogenesis evolution and contrasting modes of karyotype evolution via chromosome fusion or intercentromeric recombination.</title>
        <authorList>
            <person name="Coelho M.A."/>
            <person name="David-Palma M."/>
            <person name="Shea T."/>
            <person name="Bowers K."/>
            <person name="McGinley-Smith S."/>
            <person name="Mohammad A.W."/>
            <person name="Gnirke A."/>
            <person name="Yurkov A.M."/>
            <person name="Nowrousian M."/>
            <person name="Sun S."/>
            <person name="Cuomo C.A."/>
            <person name="Heitman J."/>
        </authorList>
    </citation>
    <scope>NUCLEOTIDE SEQUENCE</scope>
    <source>
        <strain evidence="14">CBS 12478</strain>
    </source>
</reference>
<dbReference type="InterPro" id="IPR023382">
    <property type="entry name" value="MnmA-like_central_sf"/>
</dbReference>